<keyword evidence="1" id="KW-0812">Transmembrane</keyword>
<reference evidence="2" key="1">
    <citation type="journal article" date="2021" name="Proc. Natl. Acad. Sci. U.S.A.">
        <title>A Catalog of Tens of Thousands of Viruses from Human Metagenomes Reveals Hidden Associations with Chronic Diseases.</title>
        <authorList>
            <person name="Tisza M.J."/>
            <person name="Buck C.B."/>
        </authorList>
    </citation>
    <scope>NUCLEOTIDE SEQUENCE</scope>
    <source>
        <strain evidence="2">CtFPV8</strain>
    </source>
</reference>
<feature type="transmembrane region" description="Helical" evidence="1">
    <location>
        <begin position="34"/>
        <end position="52"/>
    </location>
</feature>
<sequence>MIDNNKLQAIVQILAVGGLVIALIMSILYDRTELSTNIASGLVGFIGGAAIIRKGEDKWH</sequence>
<keyword evidence="1" id="KW-0472">Membrane</keyword>
<protein>
    <submittedName>
        <fullName evidence="2">Uncharacterized protein</fullName>
    </submittedName>
</protein>
<evidence type="ECO:0000313" key="2">
    <source>
        <dbReference type="EMBL" id="DAE04318.1"/>
    </source>
</evidence>
<dbReference type="EMBL" id="BK015385">
    <property type="protein sequence ID" value="DAE04318.1"/>
    <property type="molecule type" value="Genomic_DNA"/>
</dbReference>
<evidence type="ECO:0000256" key="1">
    <source>
        <dbReference type="SAM" id="Phobius"/>
    </source>
</evidence>
<organism evidence="2">
    <name type="scientific">Myoviridae sp. ctFPV8</name>
    <dbReference type="NCBI Taxonomy" id="2825068"/>
    <lineage>
        <taxon>Viruses</taxon>
        <taxon>Duplodnaviria</taxon>
        <taxon>Heunggongvirae</taxon>
        <taxon>Uroviricota</taxon>
        <taxon>Caudoviricetes</taxon>
    </lineage>
</organism>
<feature type="transmembrane region" description="Helical" evidence="1">
    <location>
        <begin position="7"/>
        <end position="28"/>
    </location>
</feature>
<keyword evidence="1" id="KW-1133">Transmembrane helix</keyword>
<name>A0A8S5PB70_9CAUD</name>
<proteinExistence type="predicted"/>
<accession>A0A8S5PB70</accession>